<sequence length="254" mass="28753">VSFGGYVSVPVIISAWLQNLPSITHEQTHTLSLSTKINALFCRHIALSFPVTKSSDKYLVTGNLLRREIFNFHSQYFEKQKFDLKKFPLIYLTAGNQGSHRLNLVLKKLLPSLCKRFTIIHQSGSKDFNRYKKLSLKFPNYLVKNYIDSVDIGWIFHHSKLIVSRAGANTTQEIAVLGLNSVIIPLLISQQNEQFKNALWLQEKLPKNTIIIKESELTAKSLGDSINILASKKKAPSSVLPSPNLKLLKLIKKL</sequence>
<evidence type="ECO:0000259" key="1">
    <source>
        <dbReference type="Pfam" id="PF04101"/>
    </source>
</evidence>
<feature type="non-terminal residue" evidence="2">
    <location>
        <position position="1"/>
    </location>
</feature>
<accession>A0A0G0L8Q4</accession>
<gene>
    <name evidence="2" type="ORF">US68_C0020G0001</name>
</gene>
<protein>
    <recommendedName>
        <fullName evidence="1">Glycosyl transferase family 28 C-terminal domain-containing protein</fullName>
    </recommendedName>
</protein>
<dbReference type="Proteomes" id="UP000034231">
    <property type="component" value="Unassembled WGS sequence"/>
</dbReference>
<name>A0A0G0L8Q4_9BACT</name>
<dbReference type="Pfam" id="PF04101">
    <property type="entry name" value="Glyco_tran_28_C"/>
    <property type="match status" value="1"/>
</dbReference>
<evidence type="ECO:0000313" key="3">
    <source>
        <dbReference type="Proteomes" id="UP000034231"/>
    </source>
</evidence>
<comment type="caution">
    <text evidence="2">The sequence shown here is derived from an EMBL/GenBank/DDBJ whole genome shotgun (WGS) entry which is preliminary data.</text>
</comment>
<evidence type="ECO:0000313" key="2">
    <source>
        <dbReference type="EMBL" id="KKQ49051.1"/>
    </source>
</evidence>
<dbReference type="Gene3D" id="3.40.50.2000">
    <property type="entry name" value="Glycogen Phosphorylase B"/>
    <property type="match status" value="2"/>
</dbReference>
<dbReference type="AlphaFoldDB" id="A0A0G0L8Q4"/>
<dbReference type="GO" id="GO:0016758">
    <property type="term" value="F:hexosyltransferase activity"/>
    <property type="evidence" value="ECO:0007669"/>
    <property type="project" value="InterPro"/>
</dbReference>
<feature type="domain" description="Glycosyl transferase family 28 C-terminal" evidence="1">
    <location>
        <begin position="90"/>
        <end position="236"/>
    </location>
</feature>
<dbReference type="CDD" id="cd03785">
    <property type="entry name" value="GT28_MurG"/>
    <property type="match status" value="1"/>
</dbReference>
<dbReference type="PANTHER" id="PTHR21015:SF22">
    <property type="entry name" value="GLYCOSYLTRANSFERASE"/>
    <property type="match status" value="1"/>
</dbReference>
<dbReference type="EMBL" id="LBTX01000020">
    <property type="protein sequence ID" value="KKQ49051.1"/>
    <property type="molecule type" value="Genomic_DNA"/>
</dbReference>
<dbReference type="PANTHER" id="PTHR21015">
    <property type="entry name" value="UDP-N-ACETYLGLUCOSAMINE--N-ACETYLMURAMYL-(PENTAPEPTIDE) PYROPHOSPHORYL-UNDECAPRENOL N-ACETYLGLUCOSAMINE TRANSFERASE 1"/>
    <property type="match status" value="1"/>
</dbReference>
<proteinExistence type="predicted"/>
<dbReference type="SUPFAM" id="SSF53756">
    <property type="entry name" value="UDP-Glycosyltransferase/glycogen phosphorylase"/>
    <property type="match status" value="1"/>
</dbReference>
<reference evidence="2 3" key="1">
    <citation type="journal article" date="2015" name="Nature">
        <title>rRNA introns, odd ribosomes, and small enigmatic genomes across a large radiation of phyla.</title>
        <authorList>
            <person name="Brown C.T."/>
            <person name="Hug L.A."/>
            <person name="Thomas B.C."/>
            <person name="Sharon I."/>
            <person name="Castelle C.J."/>
            <person name="Singh A."/>
            <person name="Wilkins M.J."/>
            <person name="Williams K.H."/>
            <person name="Banfield J.F."/>
        </authorList>
    </citation>
    <scope>NUCLEOTIDE SEQUENCE [LARGE SCALE GENOMIC DNA]</scope>
</reference>
<dbReference type="InterPro" id="IPR007235">
    <property type="entry name" value="Glyco_trans_28_C"/>
</dbReference>
<organism evidence="2 3">
    <name type="scientific">Candidatus Shapirobacteria bacterium GW2011_GWE1_38_10</name>
    <dbReference type="NCBI Taxonomy" id="1618488"/>
    <lineage>
        <taxon>Bacteria</taxon>
        <taxon>Candidatus Shapironibacteriota</taxon>
    </lineage>
</organism>